<dbReference type="Pfam" id="PF01614">
    <property type="entry name" value="IclR_C"/>
    <property type="match status" value="1"/>
</dbReference>
<dbReference type="EMBL" id="CP031320">
    <property type="protein sequence ID" value="AXK36343.1"/>
    <property type="molecule type" value="Genomic_DNA"/>
</dbReference>
<evidence type="ECO:0000256" key="5">
    <source>
        <dbReference type="ARBA" id="ARBA00023163"/>
    </source>
</evidence>
<dbReference type="KEGG" id="sarm:DVA86_30925"/>
<dbReference type="AlphaFoldDB" id="A0A345XXH7"/>
<keyword evidence="1" id="KW-0319">Glycerol metabolism</keyword>
<dbReference type="PANTHER" id="PTHR30136:SF24">
    <property type="entry name" value="HTH-TYPE TRANSCRIPTIONAL REPRESSOR ALLR"/>
    <property type="match status" value="1"/>
</dbReference>
<sequence>MSNRPRDPSTTVTVQAVDRAVDVLEFLAGRRRAGVTEIAAALDVHKSTAFRLVNALAARGLVEQREQRGKYCLGFELIRLGGAKRFQPDMITLANPVCERLAEEVGETVNIAVSEDGMAVNIAQARGLAAVITQNWMGRRTPLHATASGKVLLAFTPARERSDLFAAELEEYTSSTVTDVAVLEAELAEIVGQGYGLASEELELGLNAAAAPVRAADGTVVFAVSASGPSYRLTAERLPDVAKSVIDAATEISWLLGWLPE</sequence>
<dbReference type="InterPro" id="IPR014757">
    <property type="entry name" value="Tscrpt_reg_IclR_C"/>
</dbReference>
<dbReference type="InterPro" id="IPR050707">
    <property type="entry name" value="HTH_MetabolicPath_Reg"/>
</dbReference>
<feature type="domain" description="HTH iclR-type" evidence="8">
    <location>
        <begin position="14"/>
        <end position="75"/>
    </location>
</feature>
<evidence type="ECO:0000259" key="9">
    <source>
        <dbReference type="PROSITE" id="PS51078"/>
    </source>
</evidence>
<comment type="function">
    <text evidence="6">May be an activator protein for the gylABX operon.</text>
</comment>
<keyword evidence="2" id="KW-0805">Transcription regulation</keyword>
<evidence type="ECO:0000256" key="3">
    <source>
        <dbReference type="ARBA" id="ARBA00023125"/>
    </source>
</evidence>
<dbReference type="GO" id="GO:0045892">
    <property type="term" value="P:negative regulation of DNA-templated transcription"/>
    <property type="evidence" value="ECO:0007669"/>
    <property type="project" value="TreeGrafter"/>
</dbReference>
<dbReference type="Pfam" id="PF09339">
    <property type="entry name" value="HTH_IclR"/>
    <property type="match status" value="1"/>
</dbReference>
<reference evidence="10 11" key="1">
    <citation type="submission" date="2018-07" db="EMBL/GenBank/DDBJ databases">
        <title>Draft genome of the type strain Streptomyces armeniacus ATCC 15676.</title>
        <authorList>
            <person name="Labana P."/>
            <person name="Gosse J.T."/>
            <person name="Boddy C.N."/>
        </authorList>
    </citation>
    <scope>NUCLEOTIDE SEQUENCE [LARGE SCALE GENOMIC DNA]</scope>
    <source>
        <strain evidence="10 11">ATCC 15676</strain>
    </source>
</reference>
<dbReference type="InterPro" id="IPR036388">
    <property type="entry name" value="WH-like_DNA-bd_sf"/>
</dbReference>
<dbReference type="GO" id="GO:0003700">
    <property type="term" value="F:DNA-binding transcription factor activity"/>
    <property type="evidence" value="ECO:0007669"/>
    <property type="project" value="TreeGrafter"/>
</dbReference>
<dbReference type="Gene3D" id="3.30.450.40">
    <property type="match status" value="1"/>
</dbReference>
<keyword evidence="4" id="KW-0010">Activator</keyword>
<dbReference type="SMART" id="SM00346">
    <property type="entry name" value="HTH_ICLR"/>
    <property type="match status" value="1"/>
</dbReference>
<dbReference type="InterPro" id="IPR036390">
    <property type="entry name" value="WH_DNA-bd_sf"/>
</dbReference>
<dbReference type="Proteomes" id="UP000254425">
    <property type="component" value="Chromosome"/>
</dbReference>
<evidence type="ECO:0000256" key="4">
    <source>
        <dbReference type="ARBA" id="ARBA00023159"/>
    </source>
</evidence>
<dbReference type="GO" id="GO:0003677">
    <property type="term" value="F:DNA binding"/>
    <property type="evidence" value="ECO:0007669"/>
    <property type="project" value="UniProtKB-KW"/>
</dbReference>
<evidence type="ECO:0000256" key="1">
    <source>
        <dbReference type="ARBA" id="ARBA00022798"/>
    </source>
</evidence>
<evidence type="ECO:0000259" key="8">
    <source>
        <dbReference type="PROSITE" id="PS51077"/>
    </source>
</evidence>
<dbReference type="SUPFAM" id="SSF55781">
    <property type="entry name" value="GAF domain-like"/>
    <property type="match status" value="1"/>
</dbReference>
<evidence type="ECO:0000256" key="2">
    <source>
        <dbReference type="ARBA" id="ARBA00023015"/>
    </source>
</evidence>
<keyword evidence="3" id="KW-0238">DNA-binding</keyword>
<dbReference type="PROSITE" id="PS51078">
    <property type="entry name" value="ICLR_ED"/>
    <property type="match status" value="1"/>
</dbReference>
<dbReference type="PROSITE" id="PS51077">
    <property type="entry name" value="HTH_ICLR"/>
    <property type="match status" value="1"/>
</dbReference>
<dbReference type="GO" id="GO:0006071">
    <property type="term" value="P:glycerol metabolic process"/>
    <property type="evidence" value="ECO:0007669"/>
    <property type="project" value="UniProtKB-KW"/>
</dbReference>
<keyword evidence="11" id="KW-1185">Reference proteome</keyword>
<proteinExistence type="predicted"/>
<dbReference type="FunFam" id="1.10.10.10:FF:000056">
    <property type="entry name" value="IclR family transcriptional regulator"/>
    <property type="match status" value="1"/>
</dbReference>
<gene>
    <name evidence="10" type="ORF">DVA86_30925</name>
</gene>
<name>A0A345XXH7_9ACTN</name>
<evidence type="ECO:0000256" key="7">
    <source>
        <dbReference type="ARBA" id="ARBA00070406"/>
    </source>
</evidence>
<dbReference type="Gene3D" id="1.10.10.10">
    <property type="entry name" value="Winged helix-like DNA-binding domain superfamily/Winged helix DNA-binding domain"/>
    <property type="match status" value="1"/>
</dbReference>
<dbReference type="SUPFAM" id="SSF46785">
    <property type="entry name" value="Winged helix' DNA-binding domain"/>
    <property type="match status" value="1"/>
</dbReference>
<evidence type="ECO:0000256" key="6">
    <source>
        <dbReference type="ARBA" id="ARBA00058938"/>
    </source>
</evidence>
<dbReference type="InterPro" id="IPR005471">
    <property type="entry name" value="Tscrpt_reg_IclR_N"/>
</dbReference>
<protein>
    <recommendedName>
        <fullName evidence="7">Glycerol operon regulatory protein</fullName>
    </recommendedName>
</protein>
<organism evidence="10 11">
    <name type="scientific">Streptomyces armeniacus</name>
    <dbReference type="NCBI Taxonomy" id="83291"/>
    <lineage>
        <taxon>Bacteria</taxon>
        <taxon>Bacillati</taxon>
        <taxon>Actinomycetota</taxon>
        <taxon>Actinomycetes</taxon>
        <taxon>Kitasatosporales</taxon>
        <taxon>Streptomycetaceae</taxon>
        <taxon>Streptomyces</taxon>
    </lineage>
</organism>
<keyword evidence="5" id="KW-0804">Transcription</keyword>
<dbReference type="PANTHER" id="PTHR30136">
    <property type="entry name" value="HELIX-TURN-HELIX TRANSCRIPTIONAL REGULATOR, ICLR FAMILY"/>
    <property type="match status" value="1"/>
</dbReference>
<evidence type="ECO:0000313" key="10">
    <source>
        <dbReference type="EMBL" id="AXK36343.1"/>
    </source>
</evidence>
<accession>A0A345XXH7</accession>
<dbReference type="InterPro" id="IPR029016">
    <property type="entry name" value="GAF-like_dom_sf"/>
</dbReference>
<feature type="domain" description="IclR-ED" evidence="9">
    <location>
        <begin position="76"/>
        <end position="258"/>
    </location>
</feature>
<evidence type="ECO:0000313" key="11">
    <source>
        <dbReference type="Proteomes" id="UP000254425"/>
    </source>
</evidence>